<dbReference type="Pfam" id="PF01699">
    <property type="entry name" value="Na_Ca_ex"/>
    <property type="match status" value="2"/>
</dbReference>
<feature type="transmembrane region" description="Helical" evidence="5">
    <location>
        <begin position="143"/>
        <end position="160"/>
    </location>
</feature>
<feature type="domain" description="Sodium/calcium exchanger membrane region" evidence="6">
    <location>
        <begin position="189"/>
        <end position="328"/>
    </location>
</feature>
<keyword evidence="8" id="KW-1185">Reference proteome</keyword>
<keyword evidence="2 5" id="KW-0812">Transmembrane</keyword>
<feature type="transmembrane region" description="Helical" evidence="5">
    <location>
        <begin position="283"/>
        <end position="304"/>
    </location>
</feature>
<feature type="transmembrane region" description="Helical" evidence="5">
    <location>
        <begin position="214"/>
        <end position="233"/>
    </location>
</feature>
<accession>A0A0L6W3B6</accession>
<proteinExistence type="predicted"/>
<feature type="transmembrane region" description="Helical" evidence="5">
    <location>
        <begin position="75"/>
        <end position="99"/>
    </location>
</feature>
<feature type="transmembrane region" description="Helical" evidence="5">
    <location>
        <begin position="187"/>
        <end position="207"/>
    </location>
</feature>
<dbReference type="EMBL" id="LGTE01000011">
    <property type="protein sequence ID" value="KNZ69579.1"/>
    <property type="molecule type" value="Genomic_DNA"/>
</dbReference>
<feature type="transmembrane region" description="Helical" evidence="5">
    <location>
        <begin position="310"/>
        <end position="328"/>
    </location>
</feature>
<dbReference type="InterPro" id="IPR004837">
    <property type="entry name" value="NaCa_Exmemb"/>
</dbReference>
<dbReference type="PANTHER" id="PTHR10846:SF8">
    <property type="entry name" value="INNER MEMBRANE PROTEIN YRBG"/>
    <property type="match status" value="1"/>
</dbReference>
<evidence type="ECO:0000313" key="7">
    <source>
        <dbReference type="EMBL" id="KNZ69579.1"/>
    </source>
</evidence>
<comment type="caution">
    <text evidence="7">The sequence shown here is derived from an EMBL/GenBank/DDBJ whole genome shotgun (WGS) entry which is preliminary data.</text>
</comment>
<evidence type="ECO:0000256" key="2">
    <source>
        <dbReference type="ARBA" id="ARBA00022692"/>
    </source>
</evidence>
<keyword evidence="4 5" id="KW-0472">Membrane</keyword>
<protein>
    <submittedName>
        <fullName evidence="7">Sodium/calcium exchanger membrane region</fullName>
    </submittedName>
</protein>
<dbReference type="Gene3D" id="1.20.1420.30">
    <property type="entry name" value="NCX, central ion-binding region"/>
    <property type="match status" value="1"/>
</dbReference>
<dbReference type="PANTHER" id="PTHR10846">
    <property type="entry name" value="SODIUM/POTASSIUM/CALCIUM EXCHANGER"/>
    <property type="match status" value="1"/>
</dbReference>
<evidence type="ECO:0000256" key="3">
    <source>
        <dbReference type="ARBA" id="ARBA00022989"/>
    </source>
</evidence>
<reference evidence="8" key="1">
    <citation type="submission" date="2015-07" db="EMBL/GenBank/DDBJ databases">
        <title>Complete Genome of Thermincola ferriacetica strain Z-0001T.</title>
        <authorList>
            <person name="Lusk B."/>
            <person name="Badalamenti J.P."/>
            <person name="Parameswaran P."/>
            <person name="Bond D.R."/>
            <person name="Torres C.I."/>
        </authorList>
    </citation>
    <scope>NUCLEOTIDE SEQUENCE [LARGE SCALE GENOMIC DNA]</scope>
    <source>
        <strain evidence="8">Z-0001</strain>
    </source>
</reference>
<dbReference type="InterPro" id="IPR004481">
    <property type="entry name" value="K/Na/Ca-exchanger"/>
</dbReference>
<dbReference type="Proteomes" id="UP000037175">
    <property type="component" value="Unassembled WGS sequence"/>
</dbReference>
<feature type="transmembrane region" description="Helical" evidence="5">
    <location>
        <begin position="119"/>
        <end position="136"/>
    </location>
</feature>
<dbReference type="RefSeq" id="WP_052218077.1">
    <property type="nucleotide sequence ID" value="NZ_LGTE01000011.1"/>
</dbReference>
<gene>
    <name evidence="7" type="ORF">Tfer_1825</name>
</gene>
<feature type="transmembrane region" description="Helical" evidence="5">
    <location>
        <begin position="253"/>
        <end position="276"/>
    </location>
</feature>
<feature type="transmembrane region" description="Helical" evidence="5">
    <location>
        <begin position="42"/>
        <end position="63"/>
    </location>
</feature>
<sequence length="332" mass="35219">MVNVALLLISLGVILLSAELFTNAVEWLGKMLKLSEGAVGSILAAVGTALPETLIPIIAIVFGHSAAAQEIGIGAILGAPFMLGTLAMFVTGSAALALAFMGKRRTTMLVDDSLMKRDLTFFLIVYSGAIVASLLTRHTFKKIIALVLILAYCVYVIRTIKDGDQLGETSIAPLILAKNRSYPRLRIVLLQLGLAIAGILGGAEVFVHNMEKVAVTLGIAPFVLSVIVTPIATELPEKFNSIIWVSRGKDTLALGNITGAMVFQSSIIPAIGIALTPWALTPAAFMSAVIALASAGIILIYLVTKKRLRAYTLLVGGLFYSLFIALVLKAHY</sequence>
<dbReference type="GO" id="GO:0005886">
    <property type="term" value="C:plasma membrane"/>
    <property type="evidence" value="ECO:0007669"/>
    <property type="project" value="TreeGrafter"/>
</dbReference>
<evidence type="ECO:0000313" key="8">
    <source>
        <dbReference type="Proteomes" id="UP000037175"/>
    </source>
</evidence>
<feature type="domain" description="Sodium/calcium exchanger membrane region" evidence="6">
    <location>
        <begin position="4"/>
        <end position="159"/>
    </location>
</feature>
<organism evidence="7 8">
    <name type="scientific">Thermincola ferriacetica</name>
    <dbReference type="NCBI Taxonomy" id="281456"/>
    <lineage>
        <taxon>Bacteria</taxon>
        <taxon>Bacillati</taxon>
        <taxon>Bacillota</taxon>
        <taxon>Clostridia</taxon>
        <taxon>Eubacteriales</taxon>
        <taxon>Thermincolaceae</taxon>
        <taxon>Thermincola</taxon>
    </lineage>
</organism>
<dbReference type="GO" id="GO:0006874">
    <property type="term" value="P:intracellular calcium ion homeostasis"/>
    <property type="evidence" value="ECO:0007669"/>
    <property type="project" value="TreeGrafter"/>
</dbReference>
<comment type="subcellular location">
    <subcellularLocation>
        <location evidence="1">Membrane</location>
        <topology evidence="1">Multi-pass membrane protein</topology>
    </subcellularLocation>
</comment>
<name>A0A0L6W3B6_9FIRM</name>
<evidence type="ECO:0000259" key="6">
    <source>
        <dbReference type="Pfam" id="PF01699"/>
    </source>
</evidence>
<dbReference type="PATRIC" id="fig|281456.6.peg.1921"/>
<dbReference type="AlphaFoldDB" id="A0A0L6W3B6"/>
<dbReference type="InterPro" id="IPR044880">
    <property type="entry name" value="NCX_ion-bd_dom_sf"/>
</dbReference>
<evidence type="ECO:0000256" key="1">
    <source>
        <dbReference type="ARBA" id="ARBA00004141"/>
    </source>
</evidence>
<dbReference type="GO" id="GO:0008273">
    <property type="term" value="F:calcium, potassium:sodium antiporter activity"/>
    <property type="evidence" value="ECO:0007669"/>
    <property type="project" value="TreeGrafter"/>
</dbReference>
<dbReference type="GO" id="GO:0005262">
    <property type="term" value="F:calcium channel activity"/>
    <property type="evidence" value="ECO:0007669"/>
    <property type="project" value="TreeGrafter"/>
</dbReference>
<keyword evidence="3 5" id="KW-1133">Transmembrane helix</keyword>
<evidence type="ECO:0000256" key="5">
    <source>
        <dbReference type="SAM" id="Phobius"/>
    </source>
</evidence>
<evidence type="ECO:0000256" key="4">
    <source>
        <dbReference type="ARBA" id="ARBA00023136"/>
    </source>
</evidence>